<sequence length="47" mass="5333">MLRADLGWSFVEELKLAIKVRYDSPVLFRILCAAGTPRPFPSRAIVE</sequence>
<protein>
    <submittedName>
        <fullName evidence="1">Uncharacterized protein</fullName>
    </submittedName>
</protein>
<gene>
    <name evidence="1" type="ORF">THF1A12_60076</name>
</gene>
<evidence type="ECO:0000313" key="2">
    <source>
        <dbReference type="Proteomes" id="UP001295462"/>
    </source>
</evidence>
<dbReference type="AlphaFoldDB" id="A0AAU9QXC3"/>
<evidence type="ECO:0000313" key="1">
    <source>
        <dbReference type="EMBL" id="CAH1602623.1"/>
    </source>
</evidence>
<reference evidence="1" key="1">
    <citation type="submission" date="2022-01" db="EMBL/GenBank/DDBJ databases">
        <authorList>
            <person name="Lagorce A."/>
        </authorList>
    </citation>
    <scope>NUCLEOTIDE SEQUENCE</scope>
    <source>
        <strain evidence="1">Th15_F1_A12</strain>
    </source>
</reference>
<dbReference type="EMBL" id="CAKMUD010000116">
    <property type="protein sequence ID" value="CAH1602623.1"/>
    <property type="molecule type" value="Genomic_DNA"/>
</dbReference>
<proteinExistence type="predicted"/>
<organism evidence="1 2">
    <name type="scientific">Vibrio jasicida</name>
    <dbReference type="NCBI Taxonomy" id="766224"/>
    <lineage>
        <taxon>Bacteria</taxon>
        <taxon>Pseudomonadati</taxon>
        <taxon>Pseudomonadota</taxon>
        <taxon>Gammaproteobacteria</taxon>
        <taxon>Vibrionales</taxon>
        <taxon>Vibrionaceae</taxon>
        <taxon>Vibrio</taxon>
    </lineage>
</organism>
<comment type="caution">
    <text evidence="1">The sequence shown here is derived from an EMBL/GenBank/DDBJ whole genome shotgun (WGS) entry which is preliminary data.</text>
</comment>
<dbReference type="Proteomes" id="UP001295462">
    <property type="component" value="Unassembled WGS sequence"/>
</dbReference>
<name>A0AAU9QXC3_9VIBR</name>
<accession>A0AAU9QXC3</accession>